<dbReference type="PANTHER" id="PTHR40388">
    <property type="entry name" value="BRYOPORIN"/>
    <property type="match status" value="1"/>
</dbReference>
<dbReference type="EMBL" id="CACVKT020007616">
    <property type="protein sequence ID" value="CAC5408997.1"/>
    <property type="molecule type" value="Genomic_DNA"/>
</dbReference>
<feature type="compositionally biased region" description="Acidic residues" evidence="6">
    <location>
        <begin position="22"/>
        <end position="32"/>
    </location>
</feature>
<dbReference type="AlphaFoldDB" id="A0A6J8DMM7"/>
<keyword evidence="8" id="KW-1185">Reference proteome</keyword>
<organism evidence="7 8">
    <name type="scientific">Mytilus coruscus</name>
    <name type="common">Sea mussel</name>
    <dbReference type="NCBI Taxonomy" id="42192"/>
    <lineage>
        <taxon>Eukaryota</taxon>
        <taxon>Metazoa</taxon>
        <taxon>Spiralia</taxon>
        <taxon>Lophotrochozoa</taxon>
        <taxon>Mollusca</taxon>
        <taxon>Bivalvia</taxon>
        <taxon>Autobranchia</taxon>
        <taxon>Pteriomorphia</taxon>
        <taxon>Mytilida</taxon>
        <taxon>Mytiloidea</taxon>
        <taxon>Mytilidae</taxon>
        <taxon>Mytilinae</taxon>
        <taxon>Mytilus</taxon>
    </lineage>
</organism>
<dbReference type="Proteomes" id="UP000507470">
    <property type="component" value="Unassembled WGS sequence"/>
</dbReference>
<dbReference type="InterPro" id="IPR015926">
    <property type="entry name" value="Cytolysin/lectin"/>
</dbReference>
<evidence type="ECO:0000256" key="4">
    <source>
        <dbReference type="ARBA" id="ARBA00023298"/>
    </source>
</evidence>
<comment type="subcellular location">
    <subcellularLocation>
        <location evidence="2">Nematocyst</location>
    </subcellularLocation>
    <subcellularLocation>
        <location evidence="1">Target cell membrane</location>
    </subcellularLocation>
</comment>
<gene>
    <name evidence="7" type="ORF">MCOR_42331</name>
</gene>
<dbReference type="GO" id="GO:0042151">
    <property type="term" value="C:nematocyst"/>
    <property type="evidence" value="ECO:0007669"/>
    <property type="project" value="UniProtKB-SubCell"/>
</dbReference>
<reference evidence="7 8" key="1">
    <citation type="submission" date="2020-06" db="EMBL/GenBank/DDBJ databases">
        <authorList>
            <person name="Li R."/>
            <person name="Bekaert M."/>
        </authorList>
    </citation>
    <scope>NUCLEOTIDE SEQUENCE [LARGE SCALE GENOMIC DNA]</scope>
    <source>
        <strain evidence="8">wild</strain>
    </source>
</reference>
<name>A0A6J8DMM7_MYTCO</name>
<dbReference type="OrthoDB" id="6088470at2759"/>
<protein>
    <submittedName>
        <fullName evidence="7">Uncharacterized protein</fullName>
    </submittedName>
</protein>
<dbReference type="GO" id="GO:0044218">
    <property type="term" value="C:other organism cell membrane"/>
    <property type="evidence" value="ECO:0007669"/>
    <property type="project" value="UniProtKB-KW"/>
</dbReference>
<dbReference type="PANTHER" id="PTHR40388:SF1">
    <property type="entry name" value="BRYOPORIN"/>
    <property type="match status" value="1"/>
</dbReference>
<keyword evidence="3" id="KW-1052">Target cell membrane</keyword>
<evidence type="ECO:0000256" key="5">
    <source>
        <dbReference type="ARBA" id="ARBA00023331"/>
    </source>
</evidence>
<accession>A0A6J8DMM7</accession>
<dbReference type="SUPFAM" id="SSF63724">
    <property type="entry name" value="Cytolysin/lectin"/>
    <property type="match status" value="1"/>
</dbReference>
<keyword evidence="5" id="KW-0166">Nematocyst</keyword>
<evidence type="ECO:0000313" key="8">
    <source>
        <dbReference type="Proteomes" id="UP000507470"/>
    </source>
</evidence>
<proteinExistence type="predicted"/>
<evidence type="ECO:0000256" key="2">
    <source>
        <dbReference type="ARBA" id="ARBA00004532"/>
    </source>
</evidence>
<dbReference type="Gene3D" id="2.60.270.20">
    <property type="entry name" value="Cytolysin/lectin"/>
    <property type="match status" value="1"/>
</dbReference>
<keyword evidence="4" id="KW-0472">Membrane</keyword>
<evidence type="ECO:0000256" key="3">
    <source>
        <dbReference type="ARBA" id="ARBA00022537"/>
    </source>
</evidence>
<feature type="region of interest" description="Disordered" evidence="6">
    <location>
        <begin position="1"/>
        <end position="50"/>
    </location>
</feature>
<keyword evidence="4" id="KW-1053">Target membrane</keyword>
<dbReference type="InterPro" id="IPR050677">
    <property type="entry name" value="Actinoporin_PFT"/>
</dbReference>
<feature type="compositionally biased region" description="Polar residues" evidence="6">
    <location>
        <begin position="37"/>
        <end position="50"/>
    </location>
</feature>
<evidence type="ECO:0000256" key="6">
    <source>
        <dbReference type="SAM" id="MobiDB-lite"/>
    </source>
</evidence>
<evidence type="ECO:0000313" key="7">
    <source>
        <dbReference type="EMBL" id="CAC5408997.1"/>
    </source>
</evidence>
<sequence>MEDDTQNNDSNDGVYRDVYSSQEDDTESEDKNDDANSKNNIRNQSNRSRVTWNGHMITSMGNSTRLGSSLHGTNLSIMMANKQYRTVVGIEITNWTKYHLTSPVLNIYSGYVSMPPVSVRPGHKEGMIAHKHGYTMTGSSGIVSWLIRNQEKRVVIVWRSPFLASNTMAVCLTTVGKDTHDSSWFNIITQRKPDANLKYESFPYDNVIKEIMIEDGDFQICGSMGTSHKPEVKITVRPKNMLDLSIADGIQ</sequence>
<evidence type="ECO:0000256" key="1">
    <source>
        <dbReference type="ARBA" id="ARBA00004175"/>
    </source>
</evidence>